<sequence>MQDHFWSYLDVWRTRFPRRRPLRWRNDWLQNGYCRDCRYCCGQQDSNKPFYMALLPEQIRPDLTNDFYMHSPNTAYMDARGCKAATAQGCRLPRAQRPVACSIFPLVLTGGELYLYQTCPAVLFTPFPQLAGLGLEAAAWLRNFSRANVRRISLRLPAQTLAKGYIALHIKVAGR</sequence>
<proteinExistence type="predicted"/>
<organism evidence="1 2">
    <name type="scientific">Candidatus Desulfovibrio trichonymphae</name>
    <dbReference type="NCBI Taxonomy" id="1725232"/>
    <lineage>
        <taxon>Bacteria</taxon>
        <taxon>Pseudomonadati</taxon>
        <taxon>Thermodesulfobacteriota</taxon>
        <taxon>Desulfovibrionia</taxon>
        <taxon>Desulfovibrionales</taxon>
        <taxon>Desulfovibrionaceae</taxon>
        <taxon>Desulfovibrio</taxon>
    </lineage>
</organism>
<dbReference type="RefSeq" id="WP_096399689.1">
    <property type="nucleotide sequence ID" value="NZ_AP017368.1"/>
</dbReference>
<protein>
    <submittedName>
        <fullName evidence="1">Uncharacterized protein</fullName>
    </submittedName>
</protein>
<reference evidence="1 2" key="1">
    <citation type="journal article" date="2017" name="ISME J.">
        <title>Genome of 'Ca. Desulfovibrio trichonymphae', an H2-oxidizing bacterium in a tripartite symbiotic system within a protist cell in the termite gut.</title>
        <authorList>
            <person name="Kuwahara H."/>
            <person name="Yuki M."/>
            <person name="Izawa K."/>
            <person name="Ohkuma M."/>
            <person name="Hongoh Y."/>
        </authorList>
    </citation>
    <scope>NUCLEOTIDE SEQUENCE [LARGE SCALE GENOMIC DNA]</scope>
    <source>
        <strain evidence="1 2">Rs-N31</strain>
    </source>
</reference>
<name>A0A1J1DYI6_9BACT</name>
<dbReference type="AlphaFoldDB" id="A0A1J1DYI6"/>
<accession>A0A1J1DYI6</accession>
<dbReference type="Proteomes" id="UP000242645">
    <property type="component" value="Chromosome"/>
</dbReference>
<gene>
    <name evidence="1" type="ORF">RSDT_0662</name>
</gene>
<dbReference type="OrthoDB" id="275146at2"/>
<keyword evidence="2" id="KW-1185">Reference proteome</keyword>
<dbReference type="EMBL" id="AP017368">
    <property type="protein sequence ID" value="BAV92174.1"/>
    <property type="molecule type" value="Genomic_DNA"/>
</dbReference>
<evidence type="ECO:0000313" key="2">
    <source>
        <dbReference type="Proteomes" id="UP000242645"/>
    </source>
</evidence>
<evidence type="ECO:0000313" key="1">
    <source>
        <dbReference type="EMBL" id="BAV92174.1"/>
    </source>
</evidence>
<dbReference type="KEGG" id="dtr:RSDT_0662"/>